<evidence type="ECO:0000256" key="9">
    <source>
        <dbReference type="PIRNR" id="PIRNR038186"/>
    </source>
</evidence>
<organism evidence="14 15">
    <name type="scientific">Quercus suber</name>
    <name type="common">Cork oak</name>
    <dbReference type="NCBI Taxonomy" id="58331"/>
    <lineage>
        <taxon>Eukaryota</taxon>
        <taxon>Viridiplantae</taxon>
        <taxon>Streptophyta</taxon>
        <taxon>Embryophyta</taxon>
        <taxon>Tracheophyta</taxon>
        <taxon>Spermatophyta</taxon>
        <taxon>Magnoliopsida</taxon>
        <taxon>eudicotyledons</taxon>
        <taxon>Gunneridae</taxon>
        <taxon>Pentapetalae</taxon>
        <taxon>rosids</taxon>
        <taxon>fabids</taxon>
        <taxon>Fagales</taxon>
        <taxon>Fagaceae</taxon>
        <taxon>Quercus</taxon>
    </lineage>
</organism>
<dbReference type="PIRSF" id="PIRSF038186">
    <property type="entry name" value="ITPK"/>
    <property type="match status" value="1"/>
</dbReference>
<evidence type="ECO:0000256" key="3">
    <source>
        <dbReference type="ARBA" id="ARBA00022679"/>
    </source>
</evidence>
<dbReference type="PANTHER" id="PTHR14217:SF19">
    <property type="entry name" value="INOSITOL-TETRAKISPHOSPHATE 1-KINASE 2"/>
    <property type="match status" value="1"/>
</dbReference>
<dbReference type="GO" id="GO:0032957">
    <property type="term" value="P:inositol trisphosphate metabolic process"/>
    <property type="evidence" value="ECO:0007669"/>
    <property type="project" value="InterPro"/>
</dbReference>
<keyword evidence="5 9" id="KW-0547">Nucleotide-binding</keyword>
<comment type="caution">
    <text evidence="14">The sequence shown here is derived from an EMBL/GenBank/DDBJ whole genome shotgun (WGS) entry which is preliminary data.</text>
</comment>
<evidence type="ECO:0000256" key="6">
    <source>
        <dbReference type="ARBA" id="ARBA00022777"/>
    </source>
</evidence>
<dbReference type="Proteomes" id="UP000237347">
    <property type="component" value="Unassembled WGS sequence"/>
</dbReference>
<reference evidence="14 15" key="1">
    <citation type="journal article" date="2018" name="Sci. Data">
        <title>The draft genome sequence of cork oak.</title>
        <authorList>
            <person name="Ramos A.M."/>
            <person name="Usie A."/>
            <person name="Barbosa P."/>
            <person name="Barros P.M."/>
            <person name="Capote T."/>
            <person name="Chaves I."/>
            <person name="Simoes F."/>
            <person name="Abreu I."/>
            <person name="Carrasquinho I."/>
            <person name="Faro C."/>
            <person name="Guimaraes J.B."/>
            <person name="Mendonca D."/>
            <person name="Nobrega F."/>
            <person name="Rodrigues L."/>
            <person name="Saibo N.J.M."/>
            <person name="Varela M.C."/>
            <person name="Egas C."/>
            <person name="Matos J."/>
            <person name="Miguel C.M."/>
            <person name="Oliveira M.M."/>
            <person name="Ricardo C.P."/>
            <person name="Goncalves S."/>
        </authorList>
    </citation>
    <scope>NUCLEOTIDE SEQUENCE [LARGE SCALE GENOMIC DNA]</scope>
    <source>
        <strain evidence="15">cv. HL8</strain>
    </source>
</reference>
<feature type="binding site" evidence="10">
    <location>
        <position position="299"/>
    </location>
    <ligand>
        <name>ATP</name>
        <dbReference type="ChEBI" id="CHEBI:30616"/>
    </ligand>
</feature>
<feature type="binding site" evidence="10">
    <location>
        <position position="241"/>
    </location>
    <ligand>
        <name>ATP</name>
        <dbReference type="ChEBI" id="CHEBI:30616"/>
    </ligand>
</feature>
<dbReference type="EMBL" id="PKMF04000138">
    <property type="protein sequence ID" value="KAK7847624.1"/>
    <property type="molecule type" value="Genomic_DNA"/>
</dbReference>
<dbReference type="Pfam" id="PF17927">
    <property type="entry name" value="Ins134_P3_kin_N"/>
    <property type="match status" value="1"/>
</dbReference>
<evidence type="ECO:0000256" key="4">
    <source>
        <dbReference type="ARBA" id="ARBA00022723"/>
    </source>
</evidence>
<comment type="similarity">
    <text evidence="1 9">Belongs to the ITPK1 family.</text>
</comment>
<feature type="binding site" evidence="10">
    <location>
        <position position="381"/>
    </location>
    <ligand>
        <name>1D-myo-inositol 1,3,4-trisphosphate</name>
        <dbReference type="ChEBI" id="CHEBI:58414"/>
    </ligand>
</feature>
<feature type="binding site" evidence="11">
    <location>
        <position position="364"/>
    </location>
    <ligand>
        <name>Mg(2+)</name>
        <dbReference type="ChEBI" id="CHEBI:18420"/>
        <label>1</label>
    </ligand>
</feature>
<comment type="function">
    <text evidence="9">Kinase that can phosphorylate various inositol polyphosphate such as Ins(3,4,5,6)P4 or Ins(1,3,4)P3.</text>
</comment>
<comment type="catalytic activity">
    <reaction evidence="9">
        <text>1D-myo-inositol 3,4,5,6-tetrakisphosphate + ATP = 1D-myo-inositol 1,3,4,5,6-pentakisphosphate + ADP + H(+)</text>
        <dbReference type="Rhea" id="RHEA:12452"/>
        <dbReference type="ChEBI" id="CHEBI:15378"/>
        <dbReference type="ChEBI" id="CHEBI:30616"/>
        <dbReference type="ChEBI" id="CHEBI:57539"/>
        <dbReference type="ChEBI" id="CHEBI:57733"/>
        <dbReference type="ChEBI" id="CHEBI:456216"/>
        <dbReference type="EC" id="2.7.1.134"/>
    </reaction>
</comment>
<proteinExistence type="inferred from homology"/>
<accession>A0AAW0L9Y4</accession>
<dbReference type="GO" id="GO:0047325">
    <property type="term" value="F:inositol-3,4,5,6-tetrakisphosphate 1-kinase activity"/>
    <property type="evidence" value="ECO:0007669"/>
    <property type="project" value="UniProtKB-EC"/>
</dbReference>
<dbReference type="Gene3D" id="3.30.470.20">
    <property type="entry name" value="ATP-grasp fold, B domain"/>
    <property type="match status" value="1"/>
</dbReference>
<evidence type="ECO:0000256" key="2">
    <source>
        <dbReference type="ARBA" id="ARBA00011245"/>
    </source>
</evidence>
<feature type="binding site" evidence="10">
    <location>
        <position position="191"/>
    </location>
    <ligand>
        <name>ATP</name>
        <dbReference type="ChEBI" id="CHEBI:30616"/>
    </ligand>
</feature>
<feature type="binding site" evidence="11">
    <location>
        <position position="381"/>
    </location>
    <ligand>
        <name>Mg(2+)</name>
        <dbReference type="ChEBI" id="CHEBI:18420"/>
        <label>2</label>
    </ligand>
</feature>
<evidence type="ECO:0000256" key="5">
    <source>
        <dbReference type="ARBA" id="ARBA00022741"/>
    </source>
</evidence>
<feature type="binding site" evidence="11">
    <location>
        <position position="379"/>
    </location>
    <ligand>
        <name>Mg(2+)</name>
        <dbReference type="ChEBI" id="CHEBI:18420"/>
        <label>1</label>
    </ligand>
</feature>
<dbReference type="SUPFAM" id="SSF56059">
    <property type="entry name" value="Glutathione synthetase ATP-binding domain-like"/>
    <property type="match status" value="1"/>
</dbReference>
<gene>
    <name evidence="14" type="primary">ITPK3_1</name>
    <name evidence="14" type="ORF">CFP56_006373</name>
</gene>
<dbReference type="GO" id="GO:0005524">
    <property type="term" value="F:ATP binding"/>
    <property type="evidence" value="ECO:0007669"/>
    <property type="project" value="UniProtKB-KW"/>
</dbReference>
<keyword evidence="8 9" id="KW-0460">Magnesium</keyword>
<comment type="cofactor">
    <cofactor evidence="9 11">
        <name>Mg(2+)</name>
        <dbReference type="ChEBI" id="CHEBI:18420"/>
    </cofactor>
    <text evidence="9 11">Binds 2 magnesium ions per subunit.</text>
</comment>
<dbReference type="Gene3D" id="3.40.50.11370">
    <property type="match status" value="1"/>
</dbReference>
<keyword evidence="3 9" id="KW-0808">Transferase</keyword>
<feature type="binding site" evidence="10">
    <location>
        <position position="284"/>
    </location>
    <ligand>
        <name>1D-myo-inositol 1,3,4-trisphosphate</name>
        <dbReference type="ChEBI" id="CHEBI:58414"/>
    </ligand>
</feature>
<dbReference type="InterPro" id="IPR040464">
    <property type="entry name" value="InsP(3)kin_ATP-grasp"/>
</dbReference>
<evidence type="ECO:0000256" key="11">
    <source>
        <dbReference type="PIRSR" id="PIRSR038186-2"/>
    </source>
</evidence>
<evidence type="ECO:0000256" key="8">
    <source>
        <dbReference type="ARBA" id="ARBA00022842"/>
    </source>
</evidence>
<feature type="domain" description="Inositol-tetrakisphosphate 1-kinase N-terminal" evidence="13">
    <location>
        <begin position="47"/>
        <end position="103"/>
    </location>
</feature>
<dbReference type="InterPro" id="IPR008656">
    <property type="entry name" value="Inositol_tetrakis-P_1-kinase"/>
</dbReference>
<dbReference type="EC" id="2.7.1.134" evidence="9"/>
<dbReference type="GO" id="GO:0052726">
    <property type="term" value="F:inositol-1,3,4-trisphosphate 5-kinase activity"/>
    <property type="evidence" value="ECO:0007669"/>
    <property type="project" value="InterPro"/>
</dbReference>
<feature type="binding site" evidence="11">
    <location>
        <position position="379"/>
    </location>
    <ligand>
        <name>Mg(2+)</name>
        <dbReference type="ChEBI" id="CHEBI:18420"/>
        <label>2</label>
    </ligand>
</feature>
<keyword evidence="7 9" id="KW-0067">ATP-binding</keyword>
<keyword evidence="6 9" id="KW-0418">Kinase</keyword>
<keyword evidence="15" id="KW-1185">Reference proteome</keyword>
<sequence>MKKLNGKIVDEEELEELEEEERKKVVETYSNGVGVSVGFPQPDQNLVVGYALTVKKETSFLKPNFRGLARTKGIKFVCIDVNRPLSDQGPFDVVLHKVSDDFYFEISDCSTCECNLWSIIYVTGTMQHLLTILKDILSRVGKLLKMYSAYRLGLILHLSFPLFPLLKDYGHKHPEVTVLDPPDAIQHLRNRKSMLQGVLDLNLSDCHGKVGVPRQIVVTKDPSSIPYEVTKAGLKLPLVAKPLLVDGTAKSHKLFVAYDQLSLAELEPPLVLQEFVNHGGIVFKVYIVGESITVVRRFSLPNHGKRDLSKVAGMYPVPRISSYLSSAEDADLDPIIAEHPPRPLLEKLATELRRRLGLRLFNIDMIREHGTRDVFYVIDINYFPGKYICFH</sequence>
<dbReference type="PANTHER" id="PTHR14217">
    <property type="entry name" value="INOSITOL-TETRAKISPHOSPHATE 1-KINASE"/>
    <property type="match status" value="1"/>
</dbReference>
<evidence type="ECO:0000259" key="13">
    <source>
        <dbReference type="Pfam" id="PF17927"/>
    </source>
</evidence>
<feature type="binding site" evidence="10">
    <location>
        <position position="252"/>
    </location>
    <ligand>
        <name>1D-myo-inositol 1,3,4-trisphosphate</name>
        <dbReference type="ChEBI" id="CHEBI:58414"/>
    </ligand>
</feature>
<dbReference type="AlphaFoldDB" id="A0AAW0L9Y4"/>
<dbReference type="GO" id="GO:0000287">
    <property type="term" value="F:magnesium ion binding"/>
    <property type="evidence" value="ECO:0007669"/>
    <property type="project" value="InterPro"/>
</dbReference>
<dbReference type="GO" id="GO:0005737">
    <property type="term" value="C:cytoplasm"/>
    <property type="evidence" value="ECO:0007669"/>
    <property type="project" value="TreeGrafter"/>
</dbReference>
<evidence type="ECO:0000259" key="12">
    <source>
        <dbReference type="Pfam" id="PF05770"/>
    </source>
</evidence>
<name>A0AAW0L9Y4_QUESU</name>
<comment type="subunit">
    <text evidence="2 9">Monomer.</text>
</comment>
<dbReference type="GO" id="GO:0052725">
    <property type="term" value="F:inositol-1,3,4-trisphosphate 6-kinase activity"/>
    <property type="evidence" value="ECO:0007669"/>
    <property type="project" value="InterPro"/>
</dbReference>
<evidence type="ECO:0000256" key="7">
    <source>
        <dbReference type="ARBA" id="ARBA00022840"/>
    </source>
</evidence>
<evidence type="ECO:0000313" key="14">
    <source>
        <dbReference type="EMBL" id="KAK7847624.1"/>
    </source>
</evidence>
<feature type="binding site" evidence="10">
    <location>
        <begin position="273"/>
        <end position="284"/>
    </location>
    <ligand>
        <name>ATP</name>
        <dbReference type="ChEBI" id="CHEBI:30616"/>
    </ligand>
</feature>
<evidence type="ECO:0000256" key="1">
    <source>
        <dbReference type="ARBA" id="ARBA00009601"/>
    </source>
</evidence>
<feature type="domain" description="Inositol 1,3,4-trisphosphate 5/6-kinase ATP-grasp" evidence="12">
    <location>
        <begin position="207"/>
        <end position="385"/>
    </location>
</feature>
<dbReference type="InterPro" id="IPR041429">
    <property type="entry name" value="ITPK1_N"/>
</dbReference>
<feature type="binding site" evidence="10">
    <location>
        <position position="385"/>
    </location>
    <ligand>
        <name>1D-myo-inositol 1,3,4-trisphosphate</name>
        <dbReference type="ChEBI" id="CHEBI:58414"/>
    </ligand>
</feature>
<keyword evidence="4 9" id="KW-0479">Metal-binding</keyword>
<dbReference type="Pfam" id="PF05770">
    <property type="entry name" value="Ins134_P3_kin"/>
    <property type="match status" value="1"/>
</dbReference>
<evidence type="ECO:0000313" key="15">
    <source>
        <dbReference type="Proteomes" id="UP000237347"/>
    </source>
</evidence>
<protein>
    <recommendedName>
        <fullName evidence="9">Inositol-tetrakisphosphate 1-kinase</fullName>
        <ecNumber evidence="9">2.7.1.134</ecNumber>
    </recommendedName>
</protein>
<evidence type="ECO:0000256" key="10">
    <source>
        <dbReference type="PIRSR" id="PIRSR038186-1"/>
    </source>
</evidence>